<dbReference type="AlphaFoldDB" id="A0A9X8Y947"/>
<evidence type="ECO:0000313" key="3">
    <source>
        <dbReference type="Proteomes" id="UP000294682"/>
    </source>
</evidence>
<dbReference type="InterPro" id="IPR003382">
    <property type="entry name" value="Flavoprotein"/>
</dbReference>
<feature type="domain" description="Flavoprotein" evidence="1">
    <location>
        <begin position="5"/>
        <end position="165"/>
    </location>
</feature>
<dbReference type="SUPFAM" id="SSF52507">
    <property type="entry name" value="Homo-oligomeric flavin-containing Cys decarboxylases, HFCD"/>
    <property type="match status" value="1"/>
</dbReference>
<dbReference type="RefSeq" id="WP_132084079.1">
    <property type="nucleotide sequence ID" value="NZ_SLUK01000002.1"/>
</dbReference>
<evidence type="ECO:0000259" key="1">
    <source>
        <dbReference type="Pfam" id="PF02441"/>
    </source>
</evidence>
<dbReference type="Gene3D" id="3.40.50.1950">
    <property type="entry name" value="Flavin prenyltransferase-like"/>
    <property type="match status" value="1"/>
</dbReference>
<organism evidence="2 3">
    <name type="scientific">Harryflintia acetispora</name>
    <dbReference type="NCBI Taxonomy" id="1849041"/>
    <lineage>
        <taxon>Bacteria</taxon>
        <taxon>Bacillati</taxon>
        <taxon>Bacillota</taxon>
        <taxon>Clostridia</taxon>
        <taxon>Eubacteriales</taxon>
        <taxon>Oscillospiraceae</taxon>
        <taxon>Harryflintia</taxon>
    </lineage>
</organism>
<dbReference type="GO" id="GO:0003824">
    <property type="term" value="F:catalytic activity"/>
    <property type="evidence" value="ECO:0007669"/>
    <property type="project" value="InterPro"/>
</dbReference>
<dbReference type="NCBIfam" id="NF006161">
    <property type="entry name" value="PRK08305.1"/>
    <property type="match status" value="1"/>
</dbReference>
<accession>A0A9X8Y947</accession>
<protein>
    <submittedName>
        <fullName evidence="2">Dipicolinate synthase subunit B</fullName>
    </submittedName>
</protein>
<keyword evidence="3" id="KW-1185">Reference proteome</keyword>
<dbReference type="Proteomes" id="UP000294682">
    <property type="component" value="Unassembled WGS sequence"/>
</dbReference>
<gene>
    <name evidence="2" type="ORF">EDD78_102339</name>
</gene>
<reference evidence="2 3" key="1">
    <citation type="submission" date="2019-03" db="EMBL/GenBank/DDBJ databases">
        <title>Genomic Encyclopedia of Type Strains, Phase IV (KMG-IV): sequencing the most valuable type-strain genomes for metagenomic binning, comparative biology and taxonomic classification.</title>
        <authorList>
            <person name="Goeker M."/>
        </authorList>
    </citation>
    <scope>NUCLEOTIDE SEQUENCE [LARGE SCALE GENOMIC DNA]</scope>
    <source>
        <strain evidence="2 3">DSM 100433</strain>
    </source>
</reference>
<dbReference type="InterPro" id="IPR014214">
    <property type="entry name" value="Dipicolinic_acid_synth_B"/>
</dbReference>
<comment type="caution">
    <text evidence="2">The sequence shown here is derived from an EMBL/GenBank/DDBJ whole genome shotgun (WGS) entry which is preliminary data.</text>
</comment>
<sequence>MDRIRLGFAMTGSFCTFGKTVPQIEAVKDLGYDVFPIMSAMSYETDTRFGKAQDFIDRIEEICGHKIIHTIKEAEPIGPKALLDILVVAPCTGNTLGKLANGITDSSVTMAVKAHLRNQRPVVLAVSTNDALGASAKNIGVLLNQKNIYFVPMRQDDPLKKPQSIVADFGQIPQALECALKGLQLQPVIF</sequence>
<dbReference type="EMBL" id="SLUK01000002">
    <property type="protein sequence ID" value="TCL44713.1"/>
    <property type="molecule type" value="Genomic_DNA"/>
</dbReference>
<dbReference type="NCBIfam" id="TIGR02852">
    <property type="entry name" value="spore_dpaB"/>
    <property type="match status" value="1"/>
</dbReference>
<dbReference type="InterPro" id="IPR036551">
    <property type="entry name" value="Flavin_trans-like"/>
</dbReference>
<dbReference type="PIRSF" id="PIRSF001390">
    <property type="entry name" value="Dipicolinate_synth_subunit_B"/>
    <property type="match status" value="1"/>
</dbReference>
<name>A0A9X8Y947_9FIRM</name>
<dbReference type="Pfam" id="PF02441">
    <property type="entry name" value="Flavoprotein"/>
    <property type="match status" value="1"/>
</dbReference>
<evidence type="ECO:0000313" key="2">
    <source>
        <dbReference type="EMBL" id="TCL44713.1"/>
    </source>
</evidence>
<proteinExistence type="predicted"/>